<dbReference type="GO" id="GO:0003723">
    <property type="term" value="F:RNA binding"/>
    <property type="evidence" value="ECO:0007669"/>
    <property type="project" value="InterPro"/>
</dbReference>
<dbReference type="AlphaFoldDB" id="A0A1Q3BD40"/>
<comment type="caution">
    <text evidence="2">The sequence shown here is derived from an EMBL/GenBank/DDBJ whole genome shotgun (WGS) entry which is preliminary data.</text>
</comment>
<evidence type="ECO:0000313" key="3">
    <source>
        <dbReference type="Proteomes" id="UP000187406"/>
    </source>
</evidence>
<dbReference type="PANTHER" id="PTHR47926">
    <property type="entry name" value="PENTATRICOPEPTIDE REPEAT-CONTAINING PROTEIN"/>
    <property type="match status" value="1"/>
</dbReference>
<dbReference type="InterPro" id="IPR046960">
    <property type="entry name" value="PPR_At4g14850-like_plant"/>
</dbReference>
<keyword evidence="1" id="KW-0677">Repeat</keyword>
<keyword evidence="3" id="KW-1185">Reference proteome</keyword>
<protein>
    <submittedName>
        <fullName evidence="2">PPR domain-containing protein</fullName>
    </submittedName>
</protein>
<dbReference type="Proteomes" id="UP000187406">
    <property type="component" value="Unassembled WGS sequence"/>
</dbReference>
<dbReference type="GO" id="GO:0009451">
    <property type="term" value="P:RNA modification"/>
    <property type="evidence" value="ECO:0007669"/>
    <property type="project" value="InterPro"/>
</dbReference>
<sequence length="99" mass="10843">ASLCGVEVGKQIHGQVLKIGTGWDLFVQSTLIHVCAKNGCFQFTRNMFDTMPNSDVVSWNAMLSGYVEKGLMEPGCSMIEVDGIVHEFFASEGLITKQI</sequence>
<proteinExistence type="predicted"/>
<evidence type="ECO:0000313" key="2">
    <source>
        <dbReference type="EMBL" id="GAV65754.1"/>
    </source>
</evidence>
<dbReference type="EMBL" id="BDDD01000432">
    <property type="protein sequence ID" value="GAV65754.1"/>
    <property type="molecule type" value="Genomic_DNA"/>
</dbReference>
<dbReference type="InParanoid" id="A0A1Q3BD40"/>
<gene>
    <name evidence="2" type="ORF">CFOL_v3_09268</name>
</gene>
<accession>A0A1Q3BD40</accession>
<organism evidence="2 3">
    <name type="scientific">Cephalotus follicularis</name>
    <name type="common">Albany pitcher plant</name>
    <dbReference type="NCBI Taxonomy" id="3775"/>
    <lineage>
        <taxon>Eukaryota</taxon>
        <taxon>Viridiplantae</taxon>
        <taxon>Streptophyta</taxon>
        <taxon>Embryophyta</taxon>
        <taxon>Tracheophyta</taxon>
        <taxon>Spermatophyta</taxon>
        <taxon>Magnoliopsida</taxon>
        <taxon>eudicotyledons</taxon>
        <taxon>Gunneridae</taxon>
        <taxon>Pentapetalae</taxon>
        <taxon>rosids</taxon>
        <taxon>fabids</taxon>
        <taxon>Oxalidales</taxon>
        <taxon>Cephalotaceae</taxon>
        <taxon>Cephalotus</taxon>
    </lineage>
</organism>
<dbReference type="InterPro" id="IPR011990">
    <property type="entry name" value="TPR-like_helical_dom_sf"/>
</dbReference>
<feature type="non-terminal residue" evidence="2">
    <location>
        <position position="1"/>
    </location>
</feature>
<evidence type="ECO:0000256" key="1">
    <source>
        <dbReference type="ARBA" id="ARBA00022737"/>
    </source>
</evidence>
<dbReference type="OrthoDB" id="1937829at2759"/>
<dbReference type="Pfam" id="PF01535">
    <property type="entry name" value="PPR"/>
    <property type="match status" value="2"/>
</dbReference>
<dbReference type="InterPro" id="IPR002885">
    <property type="entry name" value="PPR_rpt"/>
</dbReference>
<name>A0A1Q3BD40_CEPFO</name>
<reference evidence="3" key="1">
    <citation type="submission" date="2016-04" db="EMBL/GenBank/DDBJ databases">
        <title>Cephalotus genome sequencing.</title>
        <authorList>
            <person name="Fukushima K."/>
            <person name="Hasebe M."/>
            <person name="Fang X."/>
        </authorList>
    </citation>
    <scope>NUCLEOTIDE SEQUENCE [LARGE SCALE GENOMIC DNA]</scope>
    <source>
        <strain evidence="3">cv. St1</strain>
    </source>
</reference>
<dbReference type="STRING" id="3775.A0A1Q3BD40"/>
<dbReference type="Gene3D" id="1.25.40.10">
    <property type="entry name" value="Tetratricopeptide repeat domain"/>
    <property type="match status" value="1"/>
</dbReference>